<protein>
    <submittedName>
        <fullName evidence="1">Uncharacterized protein</fullName>
    </submittedName>
</protein>
<organism evidence="1 2">
    <name type="scientific">Candidatus Edwardsbacteria bacterium GWF2_54_11</name>
    <dbReference type="NCBI Taxonomy" id="1817851"/>
    <lineage>
        <taxon>Bacteria</taxon>
        <taxon>Candidatus Edwardsiibacteriota</taxon>
    </lineage>
</organism>
<evidence type="ECO:0000313" key="1">
    <source>
        <dbReference type="EMBL" id="OGF12856.1"/>
    </source>
</evidence>
<evidence type="ECO:0000313" key="2">
    <source>
        <dbReference type="Proteomes" id="UP000177230"/>
    </source>
</evidence>
<dbReference type="EMBL" id="MFFM01000029">
    <property type="protein sequence ID" value="OGF12856.1"/>
    <property type="molecule type" value="Genomic_DNA"/>
</dbReference>
<reference evidence="1 2" key="1">
    <citation type="journal article" date="2016" name="Nat. Commun.">
        <title>Thousands of microbial genomes shed light on interconnected biogeochemical processes in an aquifer system.</title>
        <authorList>
            <person name="Anantharaman K."/>
            <person name="Brown C.T."/>
            <person name="Hug L.A."/>
            <person name="Sharon I."/>
            <person name="Castelle C.J."/>
            <person name="Probst A.J."/>
            <person name="Thomas B.C."/>
            <person name="Singh A."/>
            <person name="Wilkins M.J."/>
            <person name="Karaoz U."/>
            <person name="Brodie E.L."/>
            <person name="Williams K.H."/>
            <person name="Hubbard S.S."/>
            <person name="Banfield J.F."/>
        </authorList>
    </citation>
    <scope>NUCLEOTIDE SEQUENCE [LARGE SCALE GENOMIC DNA]</scope>
</reference>
<dbReference type="Proteomes" id="UP000177230">
    <property type="component" value="Unassembled WGS sequence"/>
</dbReference>
<dbReference type="AlphaFoldDB" id="A0A1F5REH4"/>
<comment type="caution">
    <text evidence="1">The sequence shown here is derived from an EMBL/GenBank/DDBJ whole genome shotgun (WGS) entry which is preliminary data.</text>
</comment>
<name>A0A1F5REH4_9BACT</name>
<sequence>MIIYREDAKPTKKNYKNLGALGAFRLRFISASSSAIATAEALTVQKAIAININKISVHQRSIQLRSMKRLNGKIR</sequence>
<proteinExistence type="predicted"/>
<gene>
    <name evidence="1" type="ORF">A2024_01635</name>
</gene>
<accession>A0A1F5REH4</accession>